<keyword evidence="2" id="KW-0732">Signal</keyword>
<evidence type="ECO:0000256" key="2">
    <source>
        <dbReference type="SAM" id="SignalP"/>
    </source>
</evidence>
<evidence type="ECO:0000256" key="1">
    <source>
        <dbReference type="SAM" id="MobiDB-lite"/>
    </source>
</evidence>
<comment type="caution">
    <text evidence="4">The sequence shown here is derived from an EMBL/GenBank/DDBJ whole genome shotgun (WGS) entry which is preliminary data.</text>
</comment>
<dbReference type="RefSeq" id="WP_306297889.1">
    <property type="nucleotide sequence ID" value="NZ_NGKU01000001.1"/>
</dbReference>
<evidence type="ECO:0000313" key="4">
    <source>
        <dbReference type="EMBL" id="OTN75501.1"/>
    </source>
</evidence>
<dbReference type="STRING" id="1834191.A5886_000571"/>
<evidence type="ECO:0000259" key="3">
    <source>
        <dbReference type="Pfam" id="PF13731"/>
    </source>
</evidence>
<reference evidence="4 5" key="1">
    <citation type="submission" date="2017-05" db="EMBL/GenBank/DDBJ databases">
        <title>The Genome Sequence of Enterococcus sp. 8G7_MSG3316.</title>
        <authorList>
            <consortium name="The Broad Institute Genomics Platform"/>
            <consortium name="The Broad Institute Genomic Center for Infectious Diseases"/>
            <person name="Earl A."/>
            <person name="Manson A."/>
            <person name="Schwartman J."/>
            <person name="Gilmore M."/>
            <person name="Abouelleil A."/>
            <person name="Cao P."/>
            <person name="Chapman S."/>
            <person name="Cusick C."/>
            <person name="Shea T."/>
            <person name="Young S."/>
            <person name="Neafsey D."/>
            <person name="Nusbaum C."/>
            <person name="Birren B."/>
        </authorList>
    </citation>
    <scope>NUCLEOTIDE SEQUENCE [LARGE SCALE GENOMIC DNA]</scope>
    <source>
        <strain evidence="4 5">8G7_MSG3316</strain>
    </source>
</reference>
<name>A0A242A441_9ENTE</name>
<organism evidence="4 5">
    <name type="scientific">Candidatus Enterococcus testudinis</name>
    <dbReference type="NCBI Taxonomy" id="1834191"/>
    <lineage>
        <taxon>Bacteria</taxon>
        <taxon>Bacillati</taxon>
        <taxon>Bacillota</taxon>
        <taxon>Bacilli</taxon>
        <taxon>Lactobacillales</taxon>
        <taxon>Enterococcaceae</taxon>
        <taxon>Enterococcus</taxon>
    </lineage>
</organism>
<dbReference type="AlphaFoldDB" id="A0A242A441"/>
<dbReference type="EMBL" id="NGKU01000001">
    <property type="protein sequence ID" value="OTN75501.1"/>
    <property type="molecule type" value="Genomic_DNA"/>
</dbReference>
<feature type="chain" id="PRO_5038749029" description="WxL domain-containing protein" evidence="2">
    <location>
        <begin position="23"/>
        <end position="379"/>
    </location>
</feature>
<dbReference type="Pfam" id="PF13731">
    <property type="entry name" value="WxL"/>
    <property type="match status" value="1"/>
</dbReference>
<evidence type="ECO:0000313" key="5">
    <source>
        <dbReference type="Proteomes" id="UP000195043"/>
    </source>
</evidence>
<keyword evidence="5" id="KW-1185">Reference proteome</keyword>
<feature type="domain" description="WxL" evidence="3">
    <location>
        <begin position="144"/>
        <end position="375"/>
    </location>
</feature>
<proteinExistence type="predicted"/>
<feature type="region of interest" description="Disordered" evidence="1">
    <location>
        <begin position="26"/>
        <end position="46"/>
    </location>
</feature>
<protein>
    <recommendedName>
        <fullName evidence="3">WxL domain-containing protein</fullName>
    </recommendedName>
</protein>
<dbReference type="Proteomes" id="UP000195043">
    <property type="component" value="Unassembled WGS sequence"/>
</dbReference>
<feature type="signal peptide" evidence="2">
    <location>
        <begin position="1"/>
        <end position="22"/>
    </location>
</feature>
<accession>A0A242A441</accession>
<dbReference type="InterPro" id="IPR027994">
    <property type="entry name" value="WxL_dom"/>
</dbReference>
<gene>
    <name evidence="4" type="ORF">A5886_000571</name>
</gene>
<sequence length="379" mass="40629">MKTKHKIWLCFMVALTMFMATSKELTGTERRSTATRGSIGFTGHYDPIGAPDPTPSESIGKPPVEDVNNPFINLPQTNSITNRYLRNFGIAIIALCVVRFKHLKKLNYTKAGKNLKLIKLATVTALTSSILAGGSKIVSAEVVHNVDTEGNVQFAPGGGEDEEVEVLPPVVDPDAPEVDIQPEDPNMTGPLSIVKAVTMNFGSQVISNQLQYYSMVAEMQQLEGTTGDENKVPYVSFAQVQDVRGTNGGWNLQVSLSDFTSGTHNGVLTGAEIEFVEGRVSHVTNNPDNTPAGHQNGLKLIPNVGAVSVMTADRGQGAGSSSIVWGNQRDLNQQFADAEKEVVENHAIRLFVPGSTAKDAATYTSTLSWELTSTPGADA</sequence>